<evidence type="ECO:0000256" key="1">
    <source>
        <dbReference type="ARBA" id="ARBA00004141"/>
    </source>
</evidence>
<evidence type="ECO:0000256" key="11">
    <source>
        <dbReference type="SAM" id="Phobius"/>
    </source>
</evidence>
<accession>A0A1J0GKN8</accession>
<dbReference type="PANTHER" id="PTHR30474">
    <property type="entry name" value="CELL CYCLE PROTEIN"/>
    <property type="match status" value="1"/>
</dbReference>
<evidence type="ECO:0000256" key="9">
    <source>
        <dbReference type="ARBA" id="ARBA00023136"/>
    </source>
</evidence>
<dbReference type="AlphaFoldDB" id="A0A1J0GKN8"/>
<dbReference type="RefSeq" id="WP_071614155.1">
    <property type="nucleotide sequence ID" value="NZ_CP015756.1"/>
</dbReference>
<dbReference type="PROSITE" id="PS00428">
    <property type="entry name" value="FTSW_RODA_SPOVE"/>
    <property type="match status" value="1"/>
</dbReference>
<comment type="subcellular location">
    <subcellularLocation>
        <location evidence="1">Membrane</location>
        <topology evidence="1">Multi-pass membrane protein</topology>
    </subcellularLocation>
</comment>
<feature type="transmembrane region" description="Helical" evidence="11">
    <location>
        <begin position="44"/>
        <end position="61"/>
    </location>
</feature>
<dbReference type="Proteomes" id="UP000182569">
    <property type="component" value="Chromosome"/>
</dbReference>
<feature type="transmembrane region" description="Helical" evidence="11">
    <location>
        <begin position="157"/>
        <end position="172"/>
    </location>
</feature>
<keyword evidence="6" id="KW-0133">Cell shape</keyword>
<evidence type="ECO:0000256" key="10">
    <source>
        <dbReference type="ARBA" id="ARBA00023316"/>
    </source>
</evidence>
<evidence type="ECO:0000256" key="3">
    <source>
        <dbReference type="ARBA" id="ARBA00022676"/>
    </source>
</evidence>
<dbReference type="InterPro" id="IPR001182">
    <property type="entry name" value="FtsW/RodA"/>
</dbReference>
<feature type="transmembrane region" description="Helical" evidence="11">
    <location>
        <begin position="12"/>
        <end position="32"/>
    </location>
</feature>
<dbReference type="STRING" id="1552.A7L45_18220"/>
<keyword evidence="13" id="KW-1185">Reference proteome</keyword>
<keyword evidence="9 11" id="KW-0472">Membrane</keyword>
<dbReference type="GO" id="GO:0009252">
    <property type="term" value="P:peptidoglycan biosynthetic process"/>
    <property type="evidence" value="ECO:0007669"/>
    <property type="project" value="UniProtKB-KW"/>
</dbReference>
<keyword evidence="4" id="KW-0808">Transferase</keyword>
<feature type="transmembrane region" description="Helical" evidence="11">
    <location>
        <begin position="66"/>
        <end position="83"/>
    </location>
</feature>
<evidence type="ECO:0000256" key="5">
    <source>
        <dbReference type="ARBA" id="ARBA00022692"/>
    </source>
</evidence>
<dbReference type="GO" id="GO:0032153">
    <property type="term" value="C:cell division site"/>
    <property type="evidence" value="ECO:0007669"/>
    <property type="project" value="TreeGrafter"/>
</dbReference>
<keyword evidence="3" id="KW-0328">Glycosyltransferase</keyword>
<dbReference type="NCBIfam" id="TIGR02210">
    <property type="entry name" value="rodA_shape"/>
    <property type="match status" value="1"/>
</dbReference>
<keyword evidence="7" id="KW-0573">Peptidoglycan synthesis</keyword>
<name>A0A1J0GKN8_9CLOT</name>
<dbReference type="GO" id="GO:0005886">
    <property type="term" value="C:plasma membrane"/>
    <property type="evidence" value="ECO:0007669"/>
    <property type="project" value="TreeGrafter"/>
</dbReference>
<sequence length="364" mass="40521">MKKNLFKKLDYIILITAILIVVFGSLNIYSATYSDYKYYYLKSQLIWLLIGFILVFIIILIDYKKILSYSYLIYWVGIVLVLYTDFMTKSINGANSWIRIGGFSLQPGEFMKIGLILILANRIEYMEGDVNKPKNLLILSLYALLPIALIIKQPNLGMAMIFCFIAFSILYISGLNLKVIFLGAIAIIPISTLIWFTGVLKTYQKNRIIAFLDPASYQQGISYQLTQSISGIGYGGLLGNGFFKGIQIGVIPEIHTDFIFAAVGEEWGLIGAICLLSLYGVMMCRIIKLAKSSENIAGSLICVGTVASFLFSIFQNIGMTIGIMPIAGITLPFMSYGGSSMLTNFISLGLVLNVGIRRQKIDFR</sequence>
<dbReference type="KEGG" id="ceu:A7L45_18220"/>
<evidence type="ECO:0000256" key="4">
    <source>
        <dbReference type="ARBA" id="ARBA00022679"/>
    </source>
</evidence>
<evidence type="ECO:0000256" key="6">
    <source>
        <dbReference type="ARBA" id="ARBA00022960"/>
    </source>
</evidence>
<evidence type="ECO:0000256" key="2">
    <source>
        <dbReference type="ARBA" id="ARBA00022475"/>
    </source>
</evidence>
<dbReference type="GO" id="GO:0051301">
    <property type="term" value="P:cell division"/>
    <property type="evidence" value="ECO:0007669"/>
    <property type="project" value="InterPro"/>
</dbReference>
<organism evidence="12 13">
    <name type="scientific">Clostridium estertheticum subsp. estertheticum</name>
    <dbReference type="NCBI Taxonomy" id="1552"/>
    <lineage>
        <taxon>Bacteria</taxon>
        <taxon>Bacillati</taxon>
        <taxon>Bacillota</taxon>
        <taxon>Clostridia</taxon>
        <taxon>Eubacteriales</taxon>
        <taxon>Clostridiaceae</taxon>
        <taxon>Clostridium</taxon>
    </lineage>
</organism>
<dbReference type="InterPro" id="IPR011923">
    <property type="entry name" value="RodA/MrdB"/>
</dbReference>
<dbReference type="PANTHER" id="PTHR30474:SF1">
    <property type="entry name" value="PEPTIDOGLYCAN GLYCOSYLTRANSFERASE MRDB"/>
    <property type="match status" value="1"/>
</dbReference>
<keyword evidence="5 11" id="KW-0812">Transmembrane</keyword>
<proteinExistence type="predicted"/>
<feature type="transmembrane region" description="Helical" evidence="11">
    <location>
        <begin position="179"/>
        <end position="197"/>
    </location>
</feature>
<feature type="transmembrane region" description="Helical" evidence="11">
    <location>
        <begin position="267"/>
        <end position="287"/>
    </location>
</feature>
<gene>
    <name evidence="12" type="ORF">A7L45_18220</name>
</gene>
<keyword evidence="8 11" id="KW-1133">Transmembrane helix</keyword>
<protein>
    <submittedName>
        <fullName evidence="12">Rod shape-determining protein RodA</fullName>
    </submittedName>
</protein>
<feature type="transmembrane region" description="Helical" evidence="11">
    <location>
        <begin position="333"/>
        <end position="356"/>
    </location>
</feature>
<evidence type="ECO:0000256" key="7">
    <source>
        <dbReference type="ARBA" id="ARBA00022984"/>
    </source>
</evidence>
<feature type="transmembrane region" description="Helical" evidence="11">
    <location>
        <begin position="299"/>
        <end position="327"/>
    </location>
</feature>
<dbReference type="OrthoDB" id="9812661at2"/>
<keyword evidence="10" id="KW-0961">Cell wall biogenesis/degradation</keyword>
<feature type="transmembrane region" description="Helical" evidence="11">
    <location>
        <begin position="103"/>
        <end position="123"/>
    </location>
</feature>
<dbReference type="GO" id="GO:0015648">
    <property type="term" value="F:lipid-linked peptidoglycan transporter activity"/>
    <property type="evidence" value="ECO:0007669"/>
    <property type="project" value="TreeGrafter"/>
</dbReference>
<reference evidence="13" key="1">
    <citation type="journal article" date="2016" name="Front. Microbiol.">
        <title>Complete Genome Sequence of Clostridium estertheticum DSM 8809, a Microbe Identified in Spoiled Vacuum Packed Beef.</title>
        <authorList>
            <person name="Yu Z."/>
            <person name="Gunn L."/>
            <person name="Brennan E."/>
            <person name="Reid R."/>
            <person name="Wall P.G."/>
            <person name="Gaora O.P."/>
            <person name="Hurley D."/>
            <person name="Bolton D."/>
            <person name="Fanning S."/>
        </authorList>
    </citation>
    <scope>NUCLEOTIDE SEQUENCE [LARGE SCALE GENOMIC DNA]</scope>
    <source>
        <strain evidence="13">DSM 8809</strain>
    </source>
</reference>
<dbReference type="GO" id="GO:0016757">
    <property type="term" value="F:glycosyltransferase activity"/>
    <property type="evidence" value="ECO:0007669"/>
    <property type="project" value="UniProtKB-KW"/>
</dbReference>
<dbReference type="GO" id="GO:0071555">
    <property type="term" value="P:cell wall organization"/>
    <property type="evidence" value="ECO:0007669"/>
    <property type="project" value="UniProtKB-KW"/>
</dbReference>
<dbReference type="GO" id="GO:0008360">
    <property type="term" value="P:regulation of cell shape"/>
    <property type="evidence" value="ECO:0007669"/>
    <property type="project" value="UniProtKB-KW"/>
</dbReference>
<dbReference type="Pfam" id="PF01098">
    <property type="entry name" value="FTSW_RODA_SPOVE"/>
    <property type="match status" value="1"/>
</dbReference>
<evidence type="ECO:0000313" key="12">
    <source>
        <dbReference type="EMBL" id="APC41863.1"/>
    </source>
</evidence>
<dbReference type="InterPro" id="IPR018365">
    <property type="entry name" value="Cell_cycle_FtsW-rel_CS"/>
</dbReference>
<evidence type="ECO:0000256" key="8">
    <source>
        <dbReference type="ARBA" id="ARBA00022989"/>
    </source>
</evidence>
<evidence type="ECO:0000313" key="13">
    <source>
        <dbReference type="Proteomes" id="UP000182569"/>
    </source>
</evidence>
<dbReference type="EMBL" id="CP015756">
    <property type="protein sequence ID" value="APC41863.1"/>
    <property type="molecule type" value="Genomic_DNA"/>
</dbReference>
<feature type="transmembrane region" description="Helical" evidence="11">
    <location>
        <begin position="135"/>
        <end position="151"/>
    </location>
</feature>
<keyword evidence="2" id="KW-1003">Cell membrane</keyword>